<keyword evidence="3" id="KW-0813">Transport</keyword>
<feature type="transmembrane region" description="Helical" evidence="9">
    <location>
        <begin position="381"/>
        <end position="401"/>
    </location>
</feature>
<dbReference type="Proteomes" id="UP000002036">
    <property type="component" value="Chromosome G"/>
</dbReference>
<evidence type="ECO:0000313" key="10">
    <source>
        <dbReference type="EMBL" id="CAR25008.1"/>
    </source>
</evidence>
<dbReference type="GO" id="GO:0005768">
    <property type="term" value="C:endosome"/>
    <property type="evidence" value="ECO:0007669"/>
    <property type="project" value="TreeGrafter"/>
</dbReference>
<dbReference type="RefSeq" id="XP_002555445.1">
    <property type="nucleotide sequence ID" value="XM_002555399.1"/>
</dbReference>
<feature type="region of interest" description="Disordered" evidence="8">
    <location>
        <begin position="1"/>
        <end position="25"/>
    </location>
</feature>
<proteinExistence type="inferred from homology"/>
<evidence type="ECO:0000256" key="1">
    <source>
        <dbReference type="ARBA" id="ARBA00004127"/>
    </source>
</evidence>
<evidence type="ECO:0000256" key="8">
    <source>
        <dbReference type="SAM" id="MobiDB-lite"/>
    </source>
</evidence>
<evidence type="ECO:0000256" key="6">
    <source>
        <dbReference type="ARBA" id="ARBA00023065"/>
    </source>
</evidence>
<feature type="transmembrane region" description="Helical" evidence="9">
    <location>
        <begin position="340"/>
        <end position="369"/>
    </location>
</feature>
<dbReference type="PANTHER" id="PTHR23501">
    <property type="entry name" value="MAJOR FACILITATOR SUPERFAMILY"/>
    <property type="match status" value="1"/>
</dbReference>
<evidence type="ECO:0000256" key="7">
    <source>
        <dbReference type="ARBA" id="ARBA00023136"/>
    </source>
</evidence>
<dbReference type="HOGENOM" id="CLU_012970_2_1_1"/>
<dbReference type="eggNOG" id="KOG0254">
    <property type="taxonomic scope" value="Eukaryota"/>
</dbReference>
<feature type="compositionally biased region" description="Polar residues" evidence="8">
    <location>
        <begin position="614"/>
        <end position="624"/>
    </location>
</feature>
<feature type="transmembrane region" description="Helical" evidence="9">
    <location>
        <begin position="52"/>
        <end position="71"/>
    </location>
</feature>
<feature type="transmembrane region" description="Helical" evidence="9">
    <location>
        <begin position="123"/>
        <end position="141"/>
    </location>
</feature>
<dbReference type="GeneID" id="8293723"/>
<dbReference type="EMBL" id="CU928171">
    <property type="protein sequence ID" value="CAR25008.1"/>
    <property type="molecule type" value="Genomic_DNA"/>
</dbReference>
<feature type="transmembrane region" description="Helical" evidence="9">
    <location>
        <begin position="180"/>
        <end position="203"/>
    </location>
</feature>
<dbReference type="Gene3D" id="1.20.1250.20">
    <property type="entry name" value="MFS general substrate transporter like domains"/>
    <property type="match status" value="2"/>
</dbReference>
<evidence type="ECO:0000256" key="2">
    <source>
        <dbReference type="ARBA" id="ARBA00008335"/>
    </source>
</evidence>
<sequence>MSLKMLGFNKGPEEKEAGDAMERSRRADEALRRQKDVGVKNIEVYAAQYDHVAYRVALFFSLFLIAYAYRLDGLVRSKLEAYATDSYGNHSLLSTVNCIKTVMAAGGMVAYARASDMFGRMEMLAISIVLVVVGTIVECQSDTVSKFATGACLYQLGKAGLALILQVIAVDFSNLNWRMVALYVPALPTIINTWVSGDVISAIGSDWEWGIGMWAFIIPLSCIPLFCCLVHMRYLAHKHAPEQLGKQRQLYSMASWSEYLIEVFFWRLDSVGLILVVGALGCVLVPFTLAGGLSDKWRTAQIIVPEVIGWCVALPLFVLWEAKFARFPLTPRSVLKDRGVIAALVIAFHIHFCVYMQADYMYTVLVIAVHESVKAAQRITTLFNFVSIITGTLLGFVIVYVKRTKKFILFGVCVWFVAFGLLVHFRGDESSHSGIIGALCLLGFGGGFFNYSAQVSMQASTAAHQDLAVVTSLYLACYNIGSAFASAISGAIWTNVLPKELNKRITEKQVATLAYSSPFKFIIKYKWGTPQRVAVVHAYQKVQRILCIVPLCFCVTLLIAAFLLRDKKLSEVVALGELEHGHSESASSTGDAGASHELSSTENELHNESEKSSNTRVQNNPVTA</sequence>
<evidence type="ECO:0000256" key="9">
    <source>
        <dbReference type="SAM" id="Phobius"/>
    </source>
</evidence>
<feature type="transmembrane region" description="Helical" evidence="9">
    <location>
        <begin position="407"/>
        <end position="423"/>
    </location>
</feature>
<keyword evidence="5 9" id="KW-1133">Transmembrane helix</keyword>
<feature type="transmembrane region" description="Helical" evidence="9">
    <location>
        <begin position="272"/>
        <end position="290"/>
    </location>
</feature>
<protein>
    <submittedName>
        <fullName evidence="10">KLTH0G09504p</fullName>
    </submittedName>
</protein>
<evidence type="ECO:0000256" key="5">
    <source>
        <dbReference type="ARBA" id="ARBA00022989"/>
    </source>
</evidence>
<feature type="transmembrane region" description="Helical" evidence="9">
    <location>
        <begin position="209"/>
        <end position="230"/>
    </location>
</feature>
<dbReference type="GO" id="GO:0015343">
    <property type="term" value="F:siderophore-iron transmembrane transporter activity"/>
    <property type="evidence" value="ECO:0007669"/>
    <property type="project" value="TreeGrafter"/>
</dbReference>
<comment type="subcellular location">
    <subcellularLocation>
        <location evidence="1">Endomembrane system</location>
        <topology evidence="1">Multi-pass membrane protein</topology>
    </subcellularLocation>
</comment>
<evidence type="ECO:0000313" key="11">
    <source>
        <dbReference type="Proteomes" id="UP000002036"/>
    </source>
</evidence>
<dbReference type="OrthoDB" id="2241241at2759"/>
<feature type="compositionally biased region" description="Basic and acidic residues" evidence="8">
    <location>
        <begin position="603"/>
        <end position="613"/>
    </location>
</feature>
<feature type="transmembrane region" description="Helical" evidence="9">
    <location>
        <begin position="91"/>
        <end position="111"/>
    </location>
</feature>
<feature type="compositionally biased region" description="Basic and acidic residues" evidence="8">
    <location>
        <begin position="11"/>
        <end position="25"/>
    </location>
</feature>
<dbReference type="FunFam" id="1.20.1250.20:FF:000197">
    <property type="entry name" value="Siderophore iron transporter 1"/>
    <property type="match status" value="1"/>
</dbReference>
<keyword evidence="4 9" id="KW-0812">Transmembrane</keyword>
<dbReference type="STRING" id="559295.C5DMJ7"/>
<dbReference type="OMA" id="VAQHEYI"/>
<dbReference type="InterPro" id="IPR036259">
    <property type="entry name" value="MFS_trans_sf"/>
</dbReference>
<dbReference type="KEGG" id="lth:KLTH0G09504g"/>
<organism evidence="10 11">
    <name type="scientific">Lachancea thermotolerans (strain ATCC 56472 / CBS 6340 / NRRL Y-8284)</name>
    <name type="common">Yeast</name>
    <name type="synonym">Kluyveromyces thermotolerans</name>
    <dbReference type="NCBI Taxonomy" id="559295"/>
    <lineage>
        <taxon>Eukaryota</taxon>
        <taxon>Fungi</taxon>
        <taxon>Dikarya</taxon>
        <taxon>Ascomycota</taxon>
        <taxon>Saccharomycotina</taxon>
        <taxon>Saccharomycetes</taxon>
        <taxon>Saccharomycetales</taxon>
        <taxon>Saccharomycetaceae</taxon>
        <taxon>Lachancea</taxon>
    </lineage>
</organism>
<dbReference type="PANTHER" id="PTHR23501:SF92">
    <property type="entry name" value="GLUTATHIONE EXCHANGER 1-RELATED"/>
    <property type="match status" value="1"/>
</dbReference>
<feature type="transmembrane region" description="Helical" evidence="9">
    <location>
        <begin position="473"/>
        <end position="494"/>
    </location>
</feature>
<feature type="region of interest" description="Disordered" evidence="8">
    <location>
        <begin position="582"/>
        <end position="624"/>
    </location>
</feature>
<keyword evidence="7 9" id="KW-0472">Membrane</keyword>
<dbReference type="GO" id="GO:0005774">
    <property type="term" value="C:vacuolar membrane"/>
    <property type="evidence" value="ECO:0007669"/>
    <property type="project" value="TreeGrafter"/>
</dbReference>
<dbReference type="InParanoid" id="C5DMJ7"/>
<dbReference type="SUPFAM" id="SSF103473">
    <property type="entry name" value="MFS general substrate transporter"/>
    <property type="match status" value="1"/>
</dbReference>
<evidence type="ECO:0000256" key="3">
    <source>
        <dbReference type="ARBA" id="ARBA00022448"/>
    </source>
</evidence>
<gene>
    <name evidence="10" type="ordered locus">KLTH0G09504g</name>
</gene>
<feature type="transmembrane region" description="Helical" evidence="9">
    <location>
        <begin position="435"/>
        <end position="453"/>
    </location>
</feature>
<feature type="transmembrane region" description="Helical" evidence="9">
    <location>
        <begin position="545"/>
        <end position="564"/>
    </location>
</feature>
<reference evidence="10 11" key="1">
    <citation type="journal article" date="2009" name="Genome Res.">
        <title>Comparative genomics of protoploid Saccharomycetaceae.</title>
        <authorList>
            <consortium name="The Genolevures Consortium"/>
            <person name="Souciet J.-L."/>
            <person name="Dujon B."/>
            <person name="Gaillardin C."/>
            <person name="Johnston M."/>
            <person name="Baret P.V."/>
            <person name="Cliften P."/>
            <person name="Sherman D.J."/>
            <person name="Weissenbach J."/>
            <person name="Westhof E."/>
            <person name="Wincker P."/>
            <person name="Jubin C."/>
            <person name="Poulain J."/>
            <person name="Barbe V."/>
            <person name="Segurens B."/>
            <person name="Artiguenave F."/>
            <person name="Anthouard V."/>
            <person name="Vacherie B."/>
            <person name="Val M.-E."/>
            <person name="Fulton R.S."/>
            <person name="Minx P."/>
            <person name="Wilson R."/>
            <person name="Durrens P."/>
            <person name="Jean G."/>
            <person name="Marck C."/>
            <person name="Martin T."/>
            <person name="Nikolski M."/>
            <person name="Rolland T."/>
            <person name="Seret M.-L."/>
            <person name="Casaregola S."/>
            <person name="Despons L."/>
            <person name="Fairhead C."/>
            <person name="Fischer G."/>
            <person name="Lafontaine I."/>
            <person name="Leh V."/>
            <person name="Lemaire M."/>
            <person name="de Montigny J."/>
            <person name="Neuveglise C."/>
            <person name="Thierry A."/>
            <person name="Blanc-Lenfle I."/>
            <person name="Bleykasten C."/>
            <person name="Diffels J."/>
            <person name="Fritsch E."/>
            <person name="Frangeul L."/>
            <person name="Goeffon A."/>
            <person name="Jauniaux N."/>
            <person name="Kachouri-Lafond R."/>
            <person name="Payen C."/>
            <person name="Potier S."/>
            <person name="Pribylova L."/>
            <person name="Ozanne C."/>
            <person name="Richard G.-F."/>
            <person name="Sacerdot C."/>
            <person name="Straub M.-L."/>
            <person name="Talla E."/>
        </authorList>
    </citation>
    <scope>NUCLEOTIDE SEQUENCE [LARGE SCALE GENOMIC DNA]</scope>
    <source>
        <strain evidence="11">ATCC 56472 / CBS 6340 / NRRL Y-8284</strain>
    </source>
</reference>
<accession>C5DMJ7</accession>
<feature type="transmembrane region" description="Helical" evidence="9">
    <location>
        <begin position="147"/>
        <end position="168"/>
    </location>
</feature>
<name>C5DMJ7_LACTC</name>
<keyword evidence="11" id="KW-1185">Reference proteome</keyword>
<dbReference type="AlphaFoldDB" id="C5DMJ7"/>
<dbReference type="GO" id="GO:0005886">
    <property type="term" value="C:plasma membrane"/>
    <property type="evidence" value="ECO:0007669"/>
    <property type="project" value="TreeGrafter"/>
</dbReference>
<comment type="similarity">
    <text evidence="2">Belongs to the major facilitator superfamily.</text>
</comment>
<keyword evidence="6" id="KW-0406">Ion transport</keyword>
<evidence type="ECO:0000256" key="4">
    <source>
        <dbReference type="ARBA" id="ARBA00022692"/>
    </source>
</evidence>
<feature type="transmembrane region" description="Helical" evidence="9">
    <location>
        <begin position="302"/>
        <end position="320"/>
    </location>
</feature>